<dbReference type="OrthoDB" id="3507376at2759"/>
<evidence type="ECO:0000313" key="2">
    <source>
        <dbReference type="EMBL" id="CAD6441658.1"/>
    </source>
</evidence>
<sequence length="130" mass="14368">MRYNPIRSLNAHPCRPLPNAGQTPRIIEPRYLRNTSPTISARLHKWWTKKTKAERINLAKKIPVAFAVVGLIAVVADAKIRDILLRRGGGGERGGNWGMEGGEDHAGGMTMLVGGGTRVNSICDYMTFYH</sequence>
<accession>A0A8H2VNA0</accession>
<organism evidence="2 3">
    <name type="scientific">Sclerotinia trifoliorum</name>
    <dbReference type="NCBI Taxonomy" id="28548"/>
    <lineage>
        <taxon>Eukaryota</taxon>
        <taxon>Fungi</taxon>
        <taxon>Dikarya</taxon>
        <taxon>Ascomycota</taxon>
        <taxon>Pezizomycotina</taxon>
        <taxon>Leotiomycetes</taxon>
        <taxon>Helotiales</taxon>
        <taxon>Sclerotiniaceae</taxon>
        <taxon>Sclerotinia</taxon>
    </lineage>
</organism>
<dbReference type="Proteomes" id="UP000624404">
    <property type="component" value="Unassembled WGS sequence"/>
</dbReference>
<gene>
    <name evidence="2" type="ORF">SCLTRI_LOCUS1442</name>
</gene>
<protein>
    <submittedName>
        <fullName evidence="2">403c4379-5d5f-4c86-b16a-0481e5ca0e0d-CDS</fullName>
    </submittedName>
</protein>
<reference evidence="2" key="1">
    <citation type="submission" date="2020-10" db="EMBL/GenBank/DDBJ databases">
        <authorList>
            <person name="Kusch S."/>
        </authorList>
    </citation>
    <scope>NUCLEOTIDE SEQUENCE</scope>
    <source>
        <strain evidence="2">SwB9</strain>
    </source>
</reference>
<evidence type="ECO:0000313" key="3">
    <source>
        <dbReference type="Proteomes" id="UP000624404"/>
    </source>
</evidence>
<dbReference type="AlphaFoldDB" id="A0A8H2VNA0"/>
<feature type="region of interest" description="Disordered" evidence="1">
    <location>
        <begin position="1"/>
        <end position="22"/>
    </location>
</feature>
<evidence type="ECO:0000256" key="1">
    <source>
        <dbReference type="SAM" id="MobiDB-lite"/>
    </source>
</evidence>
<proteinExistence type="predicted"/>
<keyword evidence="3" id="KW-1185">Reference proteome</keyword>
<comment type="caution">
    <text evidence="2">The sequence shown here is derived from an EMBL/GenBank/DDBJ whole genome shotgun (WGS) entry which is preliminary data.</text>
</comment>
<dbReference type="EMBL" id="CAJHIA010000006">
    <property type="protein sequence ID" value="CAD6441658.1"/>
    <property type="molecule type" value="Genomic_DNA"/>
</dbReference>
<name>A0A8H2VNA0_9HELO</name>